<keyword evidence="2" id="KW-1185">Reference proteome</keyword>
<protein>
    <submittedName>
        <fullName evidence="1">Uncharacterized protein</fullName>
    </submittedName>
</protein>
<accession>S4A5C4</accession>
<evidence type="ECO:0000313" key="2">
    <source>
        <dbReference type="Proteomes" id="UP000014629"/>
    </source>
</evidence>
<proteinExistence type="predicted"/>
<dbReference type="PATRIC" id="fig|1286094.4.peg.967"/>
<organism evidence="1 2">
    <name type="scientific">Streptomyces aurantiacus JA 4570</name>
    <dbReference type="NCBI Taxonomy" id="1286094"/>
    <lineage>
        <taxon>Bacteria</taxon>
        <taxon>Bacillati</taxon>
        <taxon>Actinomycetota</taxon>
        <taxon>Actinomycetes</taxon>
        <taxon>Kitasatosporales</taxon>
        <taxon>Streptomycetaceae</taxon>
        <taxon>Streptomyces</taxon>
        <taxon>Streptomyces aurantiacus group</taxon>
    </lineage>
</organism>
<gene>
    <name evidence="1" type="ORF">STRAU_0987</name>
</gene>
<dbReference type="AlphaFoldDB" id="S4A5C4"/>
<comment type="caution">
    <text evidence="1">The sequence shown here is derived from an EMBL/GenBank/DDBJ whole genome shotgun (WGS) entry which is preliminary data.</text>
</comment>
<dbReference type="Proteomes" id="UP000014629">
    <property type="component" value="Unassembled WGS sequence"/>
</dbReference>
<dbReference type="EMBL" id="AOPZ01000035">
    <property type="protein sequence ID" value="EPH45950.1"/>
    <property type="molecule type" value="Genomic_DNA"/>
</dbReference>
<reference evidence="1 2" key="1">
    <citation type="submission" date="2013-02" db="EMBL/GenBank/DDBJ databases">
        <title>Draft Genome Sequence of Streptomyces aurantiacus, Which Produces Setomimycin.</title>
        <authorList>
            <person name="Gruening B.A."/>
            <person name="Praeg A."/>
            <person name="Erxleben A."/>
            <person name="Guenther S."/>
            <person name="Mueller M."/>
        </authorList>
    </citation>
    <scope>NUCLEOTIDE SEQUENCE [LARGE SCALE GENOMIC DNA]</scope>
    <source>
        <strain evidence="1 2">JA 4570</strain>
    </source>
</reference>
<evidence type="ECO:0000313" key="1">
    <source>
        <dbReference type="EMBL" id="EPH45950.1"/>
    </source>
</evidence>
<name>S4A5C4_9ACTN</name>
<sequence length="57" mass="6465">MRRFPRLRHLRADQGYRGRDFLAGIEPETGITIQIVERKDGGFRSVCLVPPALSTIP</sequence>